<evidence type="ECO:0000259" key="3">
    <source>
        <dbReference type="Pfam" id="PF01243"/>
    </source>
</evidence>
<dbReference type="InterPro" id="IPR052019">
    <property type="entry name" value="F420H2_bilvrd_red/Heme_oxyg"/>
</dbReference>
<evidence type="ECO:0000313" key="5">
    <source>
        <dbReference type="Proteomes" id="UP001499967"/>
    </source>
</evidence>
<dbReference type="PANTHER" id="PTHR35176:SF4">
    <property type="entry name" value="PYRIDOXAMINE 5'-PHOSPHATE OXIDASE-RELATED FMN-BINDING"/>
    <property type="match status" value="1"/>
</dbReference>
<protein>
    <submittedName>
        <fullName evidence="4">Pyridoxamine 5'-phosphate oxidase family protein</fullName>
    </submittedName>
</protein>
<dbReference type="EMBL" id="BAAAHP010000147">
    <property type="protein sequence ID" value="GAA0949080.1"/>
    <property type="molecule type" value="Genomic_DNA"/>
</dbReference>
<dbReference type="InterPro" id="IPR012349">
    <property type="entry name" value="Split_barrel_FMN-bd"/>
</dbReference>
<accession>A0ABN1QY16</accession>
<keyword evidence="1" id="KW-0560">Oxidoreductase</keyword>
<comment type="caution">
    <text evidence="4">The sequence shown here is derived from an EMBL/GenBank/DDBJ whole genome shotgun (WGS) entry which is preliminary data.</text>
</comment>
<feature type="region of interest" description="Disordered" evidence="2">
    <location>
        <begin position="1"/>
        <end position="20"/>
    </location>
</feature>
<dbReference type="Pfam" id="PF01243">
    <property type="entry name" value="PNPOx_N"/>
    <property type="match status" value="1"/>
</dbReference>
<evidence type="ECO:0000256" key="1">
    <source>
        <dbReference type="ARBA" id="ARBA00023002"/>
    </source>
</evidence>
<name>A0ABN1QY16_9PSEU</name>
<feature type="domain" description="Pyridoxamine 5'-phosphate oxidase N-terminal" evidence="3">
    <location>
        <begin position="24"/>
        <end position="151"/>
    </location>
</feature>
<gene>
    <name evidence="4" type="ORF">GCM10009559_49050</name>
</gene>
<dbReference type="PANTHER" id="PTHR35176">
    <property type="entry name" value="HEME OXYGENASE HI_0854-RELATED"/>
    <property type="match status" value="1"/>
</dbReference>
<dbReference type="RefSeq" id="WP_343943892.1">
    <property type="nucleotide sequence ID" value="NZ_BAAAHP010000147.1"/>
</dbReference>
<sequence length="166" mass="18041">MGAPTTTLDGRFSEPDATPTPWETTVEALEAAELCWITTVRADGRPHVTPLVAVWLDGALHFGTGAAEQKAVNLRTNPHVVLTTGSSTWDHGLDVVVEGDAVRVTDDAALQRLADAWRTKWDGRWQFEARDGAFHHGAGEALVFAVAPTKVLAFGKGTYSHTRHRF</sequence>
<organism evidence="4 5">
    <name type="scientific">Pseudonocardia zijingensis</name>
    <dbReference type="NCBI Taxonomy" id="153376"/>
    <lineage>
        <taxon>Bacteria</taxon>
        <taxon>Bacillati</taxon>
        <taxon>Actinomycetota</taxon>
        <taxon>Actinomycetes</taxon>
        <taxon>Pseudonocardiales</taxon>
        <taxon>Pseudonocardiaceae</taxon>
        <taxon>Pseudonocardia</taxon>
    </lineage>
</organism>
<dbReference type="Gene3D" id="2.30.110.10">
    <property type="entry name" value="Electron Transport, Fmn-binding Protein, Chain A"/>
    <property type="match status" value="1"/>
</dbReference>
<evidence type="ECO:0000256" key="2">
    <source>
        <dbReference type="SAM" id="MobiDB-lite"/>
    </source>
</evidence>
<keyword evidence="5" id="KW-1185">Reference proteome</keyword>
<dbReference type="SUPFAM" id="SSF50475">
    <property type="entry name" value="FMN-binding split barrel"/>
    <property type="match status" value="1"/>
</dbReference>
<dbReference type="InterPro" id="IPR011576">
    <property type="entry name" value="Pyridox_Oxase_N"/>
</dbReference>
<dbReference type="Proteomes" id="UP001499967">
    <property type="component" value="Unassembled WGS sequence"/>
</dbReference>
<evidence type="ECO:0000313" key="4">
    <source>
        <dbReference type="EMBL" id="GAA0949080.1"/>
    </source>
</evidence>
<reference evidence="4 5" key="1">
    <citation type="journal article" date="2019" name="Int. J. Syst. Evol. Microbiol.">
        <title>The Global Catalogue of Microorganisms (GCM) 10K type strain sequencing project: providing services to taxonomists for standard genome sequencing and annotation.</title>
        <authorList>
            <consortium name="The Broad Institute Genomics Platform"/>
            <consortium name="The Broad Institute Genome Sequencing Center for Infectious Disease"/>
            <person name="Wu L."/>
            <person name="Ma J."/>
        </authorList>
    </citation>
    <scope>NUCLEOTIDE SEQUENCE [LARGE SCALE GENOMIC DNA]</scope>
    <source>
        <strain evidence="4 5">JCM 11117</strain>
    </source>
</reference>
<proteinExistence type="predicted"/>